<proteinExistence type="predicted"/>
<evidence type="ECO:0000313" key="2">
    <source>
        <dbReference type="EMBL" id="CAH9104174.1"/>
    </source>
</evidence>
<evidence type="ECO:0000256" key="1">
    <source>
        <dbReference type="SAM" id="Phobius"/>
    </source>
</evidence>
<sequence length="194" mass="22003">MLKRVILKAKIKINHALYLVLALLPDPHPRHPPKLRKTRAAWLVLALGSLTYVFGYFIEPTGSFKFKDWIILQLSGFILPPIAIPLLCILLYVPFLLLLGFGWDIAPLQLHVRLRAQLFLVCICLVLALCVESYFETLLGFVACFHVLTVINFLAAADDFYVWDVISALLFILFEVGLCYCRYTPDDGYVSVGE</sequence>
<feature type="transmembrane region" description="Helical" evidence="1">
    <location>
        <begin position="118"/>
        <end position="148"/>
    </location>
</feature>
<dbReference type="EMBL" id="CAMAPE010000045">
    <property type="protein sequence ID" value="CAH9104174.1"/>
    <property type="molecule type" value="Genomic_DNA"/>
</dbReference>
<feature type="transmembrane region" description="Helical" evidence="1">
    <location>
        <begin position="78"/>
        <end position="106"/>
    </location>
</feature>
<evidence type="ECO:0000313" key="3">
    <source>
        <dbReference type="Proteomes" id="UP001152484"/>
    </source>
</evidence>
<keyword evidence="1" id="KW-1133">Transmembrane helix</keyword>
<organism evidence="2 3">
    <name type="scientific">Cuscuta europaea</name>
    <name type="common">European dodder</name>
    <dbReference type="NCBI Taxonomy" id="41803"/>
    <lineage>
        <taxon>Eukaryota</taxon>
        <taxon>Viridiplantae</taxon>
        <taxon>Streptophyta</taxon>
        <taxon>Embryophyta</taxon>
        <taxon>Tracheophyta</taxon>
        <taxon>Spermatophyta</taxon>
        <taxon>Magnoliopsida</taxon>
        <taxon>eudicotyledons</taxon>
        <taxon>Gunneridae</taxon>
        <taxon>Pentapetalae</taxon>
        <taxon>asterids</taxon>
        <taxon>lamiids</taxon>
        <taxon>Solanales</taxon>
        <taxon>Convolvulaceae</taxon>
        <taxon>Cuscuteae</taxon>
        <taxon>Cuscuta</taxon>
        <taxon>Cuscuta subgen. Cuscuta</taxon>
    </lineage>
</organism>
<gene>
    <name evidence="2" type="ORF">CEURO_LOCUS16444</name>
</gene>
<keyword evidence="3" id="KW-1185">Reference proteome</keyword>
<keyword evidence="1" id="KW-0472">Membrane</keyword>
<protein>
    <submittedName>
        <fullName evidence="2">Uncharacterized protein</fullName>
    </submittedName>
</protein>
<name>A0A9P1EGK5_CUSEU</name>
<accession>A0A9P1EGK5</accession>
<reference evidence="2" key="1">
    <citation type="submission" date="2022-07" db="EMBL/GenBank/DDBJ databases">
        <authorList>
            <person name="Macas J."/>
            <person name="Novak P."/>
            <person name="Neumann P."/>
        </authorList>
    </citation>
    <scope>NUCLEOTIDE SEQUENCE</scope>
</reference>
<feature type="transmembrane region" description="Helical" evidence="1">
    <location>
        <begin position="40"/>
        <end position="58"/>
    </location>
</feature>
<keyword evidence="1" id="KW-0812">Transmembrane</keyword>
<dbReference type="Proteomes" id="UP001152484">
    <property type="component" value="Unassembled WGS sequence"/>
</dbReference>
<dbReference type="AlphaFoldDB" id="A0A9P1EGK5"/>
<feature type="transmembrane region" description="Helical" evidence="1">
    <location>
        <begin position="160"/>
        <end position="181"/>
    </location>
</feature>
<comment type="caution">
    <text evidence="2">The sequence shown here is derived from an EMBL/GenBank/DDBJ whole genome shotgun (WGS) entry which is preliminary data.</text>
</comment>